<protein>
    <submittedName>
        <fullName evidence="2">Uncharacterized protein</fullName>
    </submittedName>
</protein>
<keyword evidence="3" id="KW-1185">Reference proteome</keyword>
<gene>
    <name evidence="2" type="ordered locus">PCC8801_2775</name>
</gene>
<feature type="transmembrane region" description="Helical" evidence="1">
    <location>
        <begin position="21"/>
        <end position="54"/>
    </location>
</feature>
<dbReference type="OrthoDB" id="463678at2"/>
<keyword evidence="1" id="KW-0472">Membrane</keyword>
<dbReference type="RefSeq" id="WP_012596043.1">
    <property type="nucleotide sequence ID" value="NC_011726.1"/>
</dbReference>
<name>B7K5P3_RIPO1</name>
<dbReference type="Proteomes" id="UP000008204">
    <property type="component" value="Chromosome"/>
</dbReference>
<proteinExistence type="predicted"/>
<keyword evidence="1" id="KW-1133">Transmembrane helix</keyword>
<accession>B7K5P3</accession>
<dbReference type="HOGENOM" id="CLU_2000659_0_0_3"/>
<feature type="transmembrane region" description="Helical" evidence="1">
    <location>
        <begin position="60"/>
        <end position="87"/>
    </location>
</feature>
<dbReference type="AlphaFoldDB" id="B7K5P3"/>
<keyword evidence="1" id="KW-0812">Transmembrane</keyword>
<evidence type="ECO:0000313" key="3">
    <source>
        <dbReference type="Proteomes" id="UP000008204"/>
    </source>
</evidence>
<dbReference type="KEGG" id="cyp:PCC8801_2775"/>
<dbReference type="STRING" id="41431.PCC8801_2775"/>
<evidence type="ECO:0000256" key="1">
    <source>
        <dbReference type="SAM" id="Phobius"/>
    </source>
</evidence>
<organism evidence="2 3">
    <name type="scientific">Rippkaea orientalis (strain PCC 8801 / RF-1)</name>
    <name type="common">Cyanothece sp. (strain PCC 8801)</name>
    <dbReference type="NCBI Taxonomy" id="41431"/>
    <lineage>
        <taxon>Bacteria</taxon>
        <taxon>Bacillati</taxon>
        <taxon>Cyanobacteriota</taxon>
        <taxon>Cyanophyceae</taxon>
        <taxon>Oscillatoriophycideae</taxon>
        <taxon>Chroococcales</taxon>
        <taxon>Aphanothecaceae</taxon>
        <taxon>Rippkaea</taxon>
        <taxon>Rippkaea orientalis</taxon>
    </lineage>
</organism>
<dbReference type="eggNOG" id="ENOG5031C9S">
    <property type="taxonomic scope" value="Bacteria"/>
</dbReference>
<evidence type="ECO:0000313" key="2">
    <source>
        <dbReference type="EMBL" id="ACK66776.1"/>
    </source>
</evidence>
<dbReference type="EMBL" id="CP001287">
    <property type="protein sequence ID" value="ACK66776.1"/>
    <property type="molecule type" value="Genomic_DNA"/>
</dbReference>
<reference evidence="3" key="1">
    <citation type="journal article" date="2011" name="MBio">
        <title>Novel metabolic attributes of the genus Cyanothece, comprising a group of unicellular nitrogen-fixing Cyanobacteria.</title>
        <authorList>
            <person name="Bandyopadhyay A."/>
            <person name="Elvitigala T."/>
            <person name="Welsh E."/>
            <person name="Stockel J."/>
            <person name="Liberton M."/>
            <person name="Min H."/>
            <person name="Sherman L.A."/>
            <person name="Pakrasi H.B."/>
        </authorList>
    </citation>
    <scope>NUCLEOTIDE SEQUENCE [LARGE SCALE GENOMIC DNA]</scope>
    <source>
        <strain evidence="3">PCC 8801</strain>
    </source>
</reference>
<sequence length="124" mass="13126">MELAHKSSLGKVYSLTFVKSFLVWSFTLTVCLLVVGFPLVVLMATVAALGSVILQSVLPISAVLLVAGSVIGVNVLAIVVGAAILTLNGVHPQEVSWLRWLHGEAKPYHSSVYASCPLTCSVLH</sequence>